<dbReference type="STRING" id="1004156.AYP45_02960"/>
<dbReference type="EMBL" id="AYTS01000026">
    <property type="protein sequence ID" value="OOP57517.1"/>
    <property type="molecule type" value="Genomic_DNA"/>
</dbReference>
<proteinExistence type="predicted"/>
<comment type="caution">
    <text evidence="1">The sequence shown here is derived from an EMBL/GenBank/DDBJ whole genome shotgun (WGS) entry which is preliminary data.</text>
</comment>
<dbReference type="AlphaFoldDB" id="A0A1V4AWK5"/>
<protein>
    <submittedName>
        <fullName evidence="1">Uncharacterized protein</fullName>
    </submittedName>
</protein>
<reference evidence="1 2" key="1">
    <citation type="journal article" date="2017" name="Water Res.">
        <title>Discovery and metagenomic analysis of an anammox bacterial enrichment related to Candidatus "Brocadia caroliniensis" in a full-scale glycerol-fed nitritation-denitritation separate centrate treatment process.</title>
        <authorList>
            <person name="Park H."/>
            <person name="Brotto A.C."/>
            <person name="van Loosdrecht M.C."/>
            <person name="Chandran K."/>
        </authorList>
    </citation>
    <scope>NUCLEOTIDE SEQUENCE [LARGE SCALE GENOMIC DNA]</scope>
    <source>
        <strain evidence="1">26THWARD</strain>
    </source>
</reference>
<evidence type="ECO:0000313" key="1">
    <source>
        <dbReference type="EMBL" id="OOP57517.1"/>
    </source>
</evidence>
<evidence type="ECO:0000313" key="2">
    <source>
        <dbReference type="Proteomes" id="UP000189681"/>
    </source>
</evidence>
<dbReference type="Proteomes" id="UP000189681">
    <property type="component" value="Unassembled WGS sequence"/>
</dbReference>
<sequence length="105" mass="11834">MQETKSALNGKIASNNDWYFPKISEVKEIKLSLRALAKQFQIRKDCKACSERISEDSPAFLPFPITDVLLLAMIRFHISLTDSFSAVKSAGCAAMRLLQDHLLNF</sequence>
<organism evidence="1 2">
    <name type="scientific">Candidatus Brocadia carolinensis</name>
    <dbReference type="NCBI Taxonomy" id="1004156"/>
    <lineage>
        <taxon>Bacteria</taxon>
        <taxon>Pseudomonadati</taxon>
        <taxon>Planctomycetota</taxon>
        <taxon>Candidatus Brocadiia</taxon>
        <taxon>Candidatus Brocadiales</taxon>
        <taxon>Candidatus Brocadiaceae</taxon>
        <taxon>Candidatus Brocadia</taxon>
    </lineage>
</organism>
<name>A0A1V4AWK5_9BACT</name>
<gene>
    <name evidence="1" type="ORF">AYP45_02960</name>
</gene>
<accession>A0A1V4AWK5</accession>